<comment type="caution">
    <text evidence="4">The sequence shown here is derived from an EMBL/GenBank/DDBJ whole genome shotgun (WGS) entry which is preliminary data.</text>
</comment>
<comment type="similarity">
    <text evidence="1">Belongs to the RRN3 family.</text>
</comment>
<sequence>MELTISEWCSKTCIISNPIYHLFGIVMHSGMTSCSGHYQAYVMVPTPNDADFNNSNGHTSHQDNYQQRNESNVNSVGESSQENEKQPLANTATSVSSNTFCKDDGNSSETPEVSTNADESDIPSLQNSAEKAKTSCMSGISRYFQRTRKYSKLENNEGAEDSFQASDLTESKRHRCHSTPCFKGISKSLNKIQSFQHRGLTVTRNAVRQLNFQDSKRQGNSETNHLADVKNNNNLRLSHTSLPESHYQWVHFDDAEVTILQESDVTALLSSSESSFTSPYLLFYKLEGVPQKIYHIQPQRECHLERFARMSVEKSLTECSISEVERAKSGVVVLASLITTALDDAKLGNVTDYEKLVQKLSDPEIKNTRWAVCSNETVEDFLEFLTSLVSAQTYYLRACLRMIVKLFLPDNSKDPEQVDSEELERKFSNAHEALHAVVEVVPATSQFLIPVLSENFPYMKKDTIFQASYVKNLLEVSKYLPILRAGILELVIDNLIKIDVEIPKHELQTFEAILEDEDEENHTQFELDMDSSQPTVTEDNRMGNEMADKLDILMESLFHYLHDVTHVNGEHSLDAGTELFKELLVVFENVILPTHASCHVQFVMFVLCSFDQIFANSLLDVCCEKIEKPNTPAILRQGCAAYIASFIARAKYIPISYIDEHDASSLGPDANKYGPFYSVCQALFYIFVFRHKQLLELEAGLKYIRKLNLQRIVTCRMNPLKVCLPTIVKTFAHITRQHEIVFCYTIIERNNRMLLPVATKTTNHTLMNLSFINQLDSYFPFDPYLLKRSGKFITPIYQEWEGLEHYMDEDHEEKKLSDVEDEEEEYFQCSRSPDVAVPEFTPEETSMCISPGFDPSSVLSYSHG</sequence>
<accession>A0AAD9R2R7</accession>
<feature type="compositionally biased region" description="Low complexity" evidence="2">
    <location>
        <begin position="69"/>
        <end position="80"/>
    </location>
</feature>
<dbReference type="PROSITE" id="PS50235">
    <property type="entry name" value="USP_3"/>
    <property type="match status" value="1"/>
</dbReference>
<keyword evidence="4" id="KW-0396">Initiation factor</keyword>
<dbReference type="Proteomes" id="UP001249851">
    <property type="component" value="Unassembled WGS sequence"/>
</dbReference>
<dbReference type="InterPro" id="IPR018200">
    <property type="entry name" value="USP_CS"/>
</dbReference>
<feature type="compositionally biased region" description="Polar residues" evidence="2">
    <location>
        <begin position="107"/>
        <end position="129"/>
    </location>
</feature>
<dbReference type="PROSITE" id="PS00973">
    <property type="entry name" value="USP_2"/>
    <property type="match status" value="1"/>
</dbReference>
<reference evidence="4" key="2">
    <citation type="journal article" date="2023" name="Science">
        <title>Genomic signatures of disease resistance in endangered staghorn corals.</title>
        <authorList>
            <person name="Vollmer S.V."/>
            <person name="Selwyn J.D."/>
            <person name="Despard B.A."/>
            <person name="Roesel C.L."/>
        </authorList>
    </citation>
    <scope>NUCLEOTIDE SEQUENCE</scope>
    <source>
        <strain evidence="4">K2</strain>
    </source>
</reference>
<dbReference type="InterPro" id="IPR038765">
    <property type="entry name" value="Papain-like_cys_pep_sf"/>
</dbReference>
<dbReference type="Gene3D" id="3.90.70.10">
    <property type="entry name" value="Cysteine proteinases"/>
    <property type="match status" value="1"/>
</dbReference>
<keyword evidence="4" id="KW-0648">Protein biosynthesis</keyword>
<feature type="compositionally biased region" description="Polar residues" evidence="2">
    <location>
        <begin position="51"/>
        <end position="68"/>
    </location>
</feature>
<dbReference type="GO" id="GO:0001181">
    <property type="term" value="F:RNA polymerase I general transcription initiation factor activity"/>
    <property type="evidence" value="ECO:0007669"/>
    <property type="project" value="InterPro"/>
</dbReference>
<reference evidence="4" key="1">
    <citation type="journal article" date="2023" name="G3 (Bethesda)">
        <title>Whole genome assembly and annotation of the endangered Caribbean coral Acropora cervicornis.</title>
        <authorList>
            <person name="Selwyn J.D."/>
            <person name="Vollmer S.V."/>
        </authorList>
    </citation>
    <scope>NUCLEOTIDE SEQUENCE</scope>
    <source>
        <strain evidence="4">K2</strain>
    </source>
</reference>
<organism evidence="4 5">
    <name type="scientific">Acropora cervicornis</name>
    <name type="common">Staghorn coral</name>
    <dbReference type="NCBI Taxonomy" id="6130"/>
    <lineage>
        <taxon>Eukaryota</taxon>
        <taxon>Metazoa</taxon>
        <taxon>Cnidaria</taxon>
        <taxon>Anthozoa</taxon>
        <taxon>Hexacorallia</taxon>
        <taxon>Scleractinia</taxon>
        <taxon>Astrocoeniina</taxon>
        <taxon>Acroporidae</taxon>
        <taxon>Acropora</taxon>
    </lineage>
</organism>
<name>A0AAD9R2R7_ACRCE</name>
<evidence type="ECO:0000313" key="4">
    <source>
        <dbReference type="EMBL" id="KAK2571991.1"/>
    </source>
</evidence>
<dbReference type="GO" id="GO:0001042">
    <property type="term" value="F:RNA polymerase I core binding"/>
    <property type="evidence" value="ECO:0007669"/>
    <property type="project" value="TreeGrafter"/>
</dbReference>
<feature type="region of interest" description="Disordered" evidence="2">
    <location>
        <begin position="51"/>
        <end position="133"/>
    </location>
</feature>
<dbReference type="GO" id="GO:0003743">
    <property type="term" value="F:translation initiation factor activity"/>
    <property type="evidence" value="ECO:0007669"/>
    <property type="project" value="UniProtKB-KW"/>
</dbReference>
<dbReference type="PANTHER" id="PTHR12790:SF0">
    <property type="entry name" value="RNA POLYMERASE I-SPECIFIC TRANSCRIPTION INITIATION FACTOR RRN3-RELATED"/>
    <property type="match status" value="1"/>
</dbReference>
<evidence type="ECO:0000256" key="1">
    <source>
        <dbReference type="ARBA" id="ARBA00010098"/>
    </source>
</evidence>
<evidence type="ECO:0000256" key="2">
    <source>
        <dbReference type="SAM" id="MobiDB-lite"/>
    </source>
</evidence>
<feature type="compositionally biased region" description="Polar residues" evidence="2">
    <location>
        <begin position="88"/>
        <end position="100"/>
    </location>
</feature>
<protein>
    <submittedName>
        <fullName evidence="4">RNA polymerase I-specific transcription initiation factor RRN3</fullName>
    </submittedName>
</protein>
<keyword evidence="5" id="KW-1185">Reference proteome</keyword>
<feature type="domain" description="USP" evidence="3">
    <location>
        <begin position="1"/>
        <end position="287"/>
    </location>
</feature>
<dbReference type="EMBL" id="JARQWQ010000005">
    <property type="protein sequence ID" value="KAK2571991.1"/>
    <property type="molecule type" value="Genomic_DNA"/>
</dbReference>
<evidence type="ECO:0000259" key="3">
    <source>
        <dbReference type="PROSITE" id="PS50235"/>
    </source>
</evidence>
<gene>
    <name evidence="4" type="ORF">P5673_003412</name>
</gene>
<dbReference type="InterPro" id="IPR007991">
    <property type="entry name" value="RNA_pol_I_trans_ini_fac_RRN3"/>
</dbReference>
<dbReference type="Pfam" id="PF05327">
    <property type="entry name" value="RRN3"/>
    <property type="match status" value="1"/>
</dbReference>
<dbReference type="AlphaFoldDB" id="A0AAD9R2R7"/>
<dbReference type="GO" id="GO:0006361">
    <property type="term" value="P:transcription initiation at RNA polymerase I promoter"/>
    <property type="evidence" value="ECO:0007669"/>
    <property type="project" value="InterPro"/>
</dbReference>
<dbReference type="GO" id="GO:0005634">
    <property type="term" value="C:nucleus"/>
    <property type="evidence" value="ECO:0007669"/>
    <property type="project" value="TreeGrafter"/>
</dbReference>
<dbReference type="PANTHER" id="PTHR12790">
    <property type="entry name" value="TRANSCRIPTION INITIATION FACTOR IA RRN3"/>
    <property type="match status" value="1"/>
</dbReference>
<dbReference type="GO" id="GO:0004843">
    <property type="term" value="F:cysteine-type deubiquitinase activity"/>
    <property type="evidence" value="ECO:0007669"/>
    <property type="project" value="InterPro"/>
</dbReference>
<proteinExistence type="inferred from homology"/>
<evidence type="ECO:0000313" key="5">
    <source>
        <dbReference type="Proteomes" id="UP001249851"/>
    </source>
</evidence>
<dbReference type="SUPFAM" id="SSF54001">
    <property type="entry name" value="Cysteine proteinases"/>
    <property type="match status" value="1"/>
</dbReference>
<dbReference type="InterPro" id="IPR028889">
    <property type="entry name" value="USP"/>
</dbReference>